<keyword evidence="6" id="KW-0732">Signal</keyword>
<dbReference type="PROSITE" id="PS00316">
    <property type="entry name" value="THAUMATIN_1"/>
    <property type="match status" value="1"/>
</dbReference>
<dbReference type="CDD" id="cd09218">
    <property type="entry name" value="TLP-PA"/>
    <property type="match status" value="1"/>
</dbReference>
<dbReference type="GO" id="GO:0006952">
    <property type="term" value="P:defense response"/>
    <property type="evidence" value="ECO:0007669"/>
    <property type="project" value="UniProtKB-KW"/>
</dbReference>
<comment type="similarity">
    <text evidence="1">Belongs to the thaumatin family.</text>
</comment>
<evidence type="ECO:0000256" key="2">
    <source>
        <dbReference type="ARBA" id="ARBA00022821"/>
    </source>
</evidence>
<reference evidence="7" key="1">
    <citation type="journal article" date="2008" name="BMC Genomics">
        <title>A conifer genomics resource of 200,000 spruce (Picea spp.) ESTs and 6,464 high-quality, sequence-finished full-length cDNAs for Sitka spruce (Picea sitchensis).</title>
        <authorList>
            <person name="Ralph S.G."/>
            <person name="Chun H.J."/>
            <person name="Kolosova N."/>
            <person name="Cooper D."/>
            <person name="Oddy C."/>
            <person name="Ritland C.E."/>
            <person name="Kirkpatrick R."/>
            <person name="Moore R."/>
            <person name="Barber S."/>
            <person name="Holt R.A."/>
            <person name="Jones S.J."/>
            <person name="Marra M.A."/>
            <person name="Douglas C.J."/>
            <person name="Ritland K."/>
            <person name="Bohlmann J."/>
        </authorList>
    </citation>
    <scope>NUCLEOTIDE SEQUENCE</scope>
    <source>
        <tissue evidence="7">Green portion of the leader tissue</tissue>
    </source>
</reference>
<dbReference type="AlphaFoldDB" id="A9NXV3"/>
<dbReference type="PANTHER" id="PTHR31048">
    <property type="entry name" value="OS03G0233200 PROTEIN"/>
    <property type="match status" value="1"/>
</dbReference>
<feature type="disulfide bond" evidence="5">
    <location>
        <begin position="33"/>
        <end position="226"/>
    </location>
</feature>
<dbReference type="InterPro" id="IPR017949">
    <property type="entry name" value="Thaumatin_CS"/>
</dbReference>
<keyword evidence="4" id="KW-0568">Pathogenesis-related protein</keyword>
<dbReference type="EMBL" id="EF086179">
    <property type="protein sequence ID" value="ABK25464.1"/>
    <property type="molecule type" value="mRNA"/>
</dbReference>
<dbReference type="PRINTS" id="PR00347">
    <property type="entry name" value="THAUMATIN"/>
</dbReference>
<feature type="disulfide bond" evidence="5">
    <location>
        <begin position="145"/>
        <end position="198"/>
    </location>
</feature>
<feature type="disulfide bond" evidence="5">
    <location>
        <begin position="89"/>
        <end position="95"/>
    </location>
</feature>
<evidence type="ECO:0000256" key="5">
    <source>
        <dbReference type="PIRSR" id="PIRSR002703-1"/>
    </source>
</evidence>
<dbReference type="InterPro" id="IPR037176">
    <property type="entry name" value="Osmotin/thaumatin-like_sf"/>
</dbReference>
<dbReference type="SMART" id="SM00205">
    <property type="entry name" value="THN"/>
    <property type="match status" value="1"/>
</dbReference>
<dbReference type="PROSITE" id="PS51367">
    <property type="entry name" value="THAUMATIN_2"/>
    <property type="match status" value="1"/>
</dbReference>
<evidence type="ECO:0000313" key="7">
    <source>
        <dbReference type="EMBL" id="ABK25464.1"/>
    </source>
</evidence>
<feature type="disulfide bond" evidence="5">
    <location>
        <begin position="153"/>
        <end position="163"/>
    </location>
</feature>
<evidence type="ECO:0000256" key="4">
    <source>
        <dbReference type="ARBA" id="ARBA00023265"/>
    </source>
</evidence>
<proteinExistence type="evidence at transcript level"/>
<evidence type="ECO:0000256" key="3">
    <source>
        <dbReference type="ARBA" id="ARBA00023157"/>
    </source>
</evidence>
<feature type="signal peptide" evidence="6">
    <location>
        <begin position="1"/>
        <end position="24"/>
    </location>
</feature>
<evidence type="ECO:0008006" key="8">
    <source>
        <dbReference type="Google" id="ProtNLM"/>
    </source>
</evidence>
<evidence type="ECO:0000256" key="6">
    <source>
        <dbReference type="SAM" id="SignalP"/>
    </source>
</evidence>
<dbReference type="FunFam" id="2.60.110.10:FF:000003">
    <property type="entry name" value="Thaumatin I"/>
    <property type="match status" value="1"/>
</dbReference>
<evidence type="ECO:0000256" key="1">
    <source>
        <dbReference type="ARBA" id="ARBA00010607"/>
    </source>
</evidence>
<dbReference type="PIRSF" id="PIRSF002703">
    <property type="entry name" value="Thaumatin"/>
    <property type="match status" value="1"/>
</dbReference>
<feature type="chain" id="PRO_5002741973" description="Thaumatin-like protein" evidence="6">
    <location>
        <begin position="25"/>
        <end position="240"/>
    </location>
</feature>
<feature type="disulfide bond" evidence="5">
    <location>
        <begin position="140"/>
        <end position="215"/>
    </location>
</feature>
<keyword evidence="2" id="KW-0611">Plant defense</keyword>
<protein>
    <recommendedName>
        <fullName evidence="8">Thaumatin-like protein</fullName>
    </recommendedName>
</protein>
<dbReference type="SUPFAM" id="SSF49870">
    <property type="entry name" value="Osmotin, thaumatin-like protein"/>
    <property type="match status" value="1"/>
</dbReference>
<sequence>MARALGVSLIFMAALYIYVQGVGCATFEIRNECSSTVWAAGIPHGGGKQLEKGQSWTVQFPAGTTGRFWGRTGCSFDGSGKGSCKTGDCGGLLNCQGSGGVPASLAEFAVNQFENKDFYDISLVDGFNLPLSIIPSNNQCTKSVCSSDINSKCPTELRVPDGCKSPCVAFNTPQYCCTGSFLDNCPPTDYSRFFKRECPQAYSYAKDDTTSTFTCPGGTNYKVVFCGTTISHEGALYSTV</sequence>
<dbReference type="Gene3D" id="2.60.110.10">
    <property type="entry name" value="Thaumatin"/>
    <property type="match status" value="1"/>
</dbReference>
<organism evidence="7">
    <name type="scientific">Picea sitchensis</name>
    <name type="common">Sitka spruce</name>
    <name type="synonym">Pinus sitchensis</name>
    <dbReference type="NCBI Taxonomy" id="3332"/>
    <lineage>
        <taxon>Eukaryota</taxon>
        <taxon>Viridiplantae</taxon>
        <taxon>Streptophyta</taxon>
        <taxon>Embryophyta</taxon>
        <taxon>Tracheophyta</taxon>
        <taxon>Spermatophyta</taxon>
        <taxon>Pinopsida</taxon>
        <taxon>Pinidae</taxon>
        <taxon>Conifers I</taxon>
        <taxon>Pinales</taxon>
        <taxon>Pinaceae</taxon>
        <taxon>Picea</taxon>
    </lineage>
</organism>
<dbReference type="Pfam" id="PF00314">
    <property type="entry name" value="Thaumatin"/>
    <property type="match status" value="1"/>
</dbReference>
<feature type="disulfide bond" evidence="5">
    <location>
        <begin position="74"/>
        <end position="84"/>
    </location>
</feature>
<feature type="disulfide bond" evidence="5">
    <location>
        <begin position="177"/>
        <end position="185"/>
    </location>
</feature>
<accession>A9NXV3</accession>
<keyword evidence="3 5" id="KW-1015">Disulfide bond</keyword>
<name>A9NXV3_PICSI</name>
<feature type="disulfide bond" evidence="5">
    <location>
        <begin position="167"/>
        <end position="176"/>
    </location>
</feature>
<dbReference type="InterPro" id="IPR001938">
    <property type="entry name" value="Thaumatin"/>
</dbReference>